<accession>A0A9N9PWE4</accession>
<name>A0A9N9PWE4_9HELO</name>
<feature type="signal peptide" evidence="1">
    <location>
        <begin position="1"/>
        <end position="18"/>
    </location>
</feature>
<comment type="caution">
    <text evidence="2">The sequence shown here is derived from an EMBL/GenBank/DDBJ whole genome shotgun (WGS) entry which is preliminary data.</text>
</comment>
<dbReference type="AlphaFoldDB" id="A0A9N9PWE4"/>
<protein>
    <recommendedName>
        <fullName evidence="4">AA1-like domain-containing protein</fullName>
    </recommendedName>
</protein>
<organism evidence="2 3">
    <name type="scientific">Hymenoscyphus fraxineus</name>
    <dbReference type="NCBI Taxonomy" id="746836"/>
    <lineage>
        <taxon>Eukaryota</taxon>
        <taxon>Fungi</taxon>
        <taxon>Dikarya</taxon>
        <taxon>Ascomycota</taxon>
        <taxon>Pezizomycotina</taxon>
        <taxon>Leotiomycetes</taxon>
        <taxon>Helotiales</taxon>
        <taxon>Helotiaceae</taxon>
        <taxon>Hymenoscyphus</taxon>
    </lineage>
</organism>
<sequence>MQFSIITSLLAAGTLVSSMPTPSESPIKSDNKTFQIYVFNKTSPNGYLNGPNPQPLDYATPITVKLDEIYTSANAFGGDLVIDACSNYNVPFDLVRCKALTGASVDQYGAGTYFNATTYGPFAGTKDYVKSIFCTKVQGKWDNRVDQFNGDKKVPELKKSQVLCSKGPVEEFLKIDLFQ</sequence>
<proteinExistence type="predicted"/>
<keyword evidence="1" id="KW-0732">Signal</keyword>
<feature type="chain" id="PRO_5040241028" description="AA1-like domain-containing protein" evidence="1">
    <location>
        <begin position="19"/>
        <end position="179"/>
    </location>
</feature>
<reference evidence="2" key="1">
    <citation type="submission" date="2021-07" db="EMBL/GenBank/DDBJ databases">
        <authorList>
            <person name="Durling M."/>
        </authorList>
    </citation>
    <scope>NUCLEOTIDE SEQUENCE</scope>
</reference>
<evidence type="ECO:0000313" key="3">
    <source>
        <dbReference type="Proteomes" id="UP000696280"/>
    </source>
</evidence>
<evidence type="ECO:0000256" key="1">
    <source>
        <dbReference type="SAM" id="SignalP"/>
    </source>
</evidence>
<dbReference type="Proteomes" id="UP000696280">
    <property type="component" value="Unassembled WGS sequence"/>
</dbReference>
<dbReference type="EMBL" id="CAJVRL010000081">
    <property type="protein sequence ID" value="CAG8957683.1"/>
    <property type="molecule type" value="Genomic_DNA"/>
</dbReference>
<dbReference type="OrthoDB" id="10271978at2759"/>
<keyword evidence="3" id="KW-1185">Reference proteome</keyword>
<evidence type="ECO:0000313" key="2">
    <source>
        <dbReference type="EMBL" id="CAG8957683.1"/>
    </source>
</evidence>
<evidence type="ECO:0008006" key="4">
    <source>
        <dbReference type="Google" id="ProtNLM"/>
    </source>
</evidence>
<gene>
    <name evidence="2" type="ORF">HYFRA_00000018</name>
</gene>